<dbReference type="GO" id="GO:0008360">
    <property type="term" value="P:regulation of cell shape"/>
    <property type="evidence" value="ECO:0007669"/>
    <property type="project" value="UniProtKB-UniRule"/>
</dbReference>
<dbReference type="EMBL" id="RZUL01000003">
    <property type="protein sequence ID" value="RVT40928.1"/>
    <property type="molecule type" value="Genomic_DNA"/>
</dbReference>
<dbReference type="GO" id="GO:0005576">
    <property type="term" value="C:extracellular region"/>
    <property type="evidence" value="ECO:0007669"/>
    <property type="project" value="TreeGrafter"/>
</dbReference>
<dbReference type="OrthoDB" id="9787225at2"/>
<evidence type="ECO:0000313" key="9">
    <source>
        <dbReference type="EMBL" id="RVT40928.1"/>
    </source>
</evidence>
<dbReference type="InterPro" id="IPR050979">
    <property type="entry name" value="LD-transpeptidase"/>
</dbReference>
<dbReference type="GO" id="GO:0018104">
    <property type="term" value="P:peptidoglycan-protein cross-linking"/>
    <property type="evidence" value="ECO:0007669"/>
    <property type="project" value="TreeGrafter"/>
</dbReference>
<evidence type="ECO:0000256" key="6">
    <source>
        <dbReference type="ARBA" id="ARBA00023316"/>
    </source>
</evidence>
<sequence length="359" mass="39012">MRHRIGLAAALLLSACGLSDDPASSNAAVPAVAPKPVDPQAVMATAYGFADAGPDTGWPDNPVMRTQALLDSLGFSPKIIDGKEGRDYALALRGFQIANDLPDTGKYDAATIKALERWKDRPATRLVRIPEGFAKAAFVPQMPKDAKEKAKLPMLAYRDIAEMLAERFHTTPAVLATLNPANGRRDGIIRVPNVGEVDLTDAPDNIQWRETLMQLGVSARQSKADRIVVDKSEGVLRAYAEDGRLIAQFPATMGSEHDPLPIGDWTIKGVSRNPQFHYNPRLFWDVSDSEDSVTLPSGPNSDVGSVWIDLSKPHYGIHGTPNPELIGRSESHGCIRLTNWDAVRLAQMVATGVKAHFEP</sequence>
<dbReference type="InterPro" id="IPR005490">
    <property type="entry name" value="LD_TPept_cat_dom"/>
</dbReference>
<evidence type="ECO:0000256" key="4">
    <source>
        <dbReference type="ARBA" id="ARBA00022960"/>
    </source>
</evidence>
<keyword evidence="10" id="KW-1185">Reference proteome</keyword>
<keyword evidence="4 7" id="KW-0133">Cell shape</keyword>
<evidence type="ECO:0000256" key="3">
    <source>
        <dbReference type="ARBA" id="ARBA00022679"/>
    </source>
</evidence>
<dbReference type="PANTHER" id="PTHR30582">
    <property type="entry name" value="L,D-TRANSPEPTIDASE"/>
    <property type="match status" value="1"/>
</dbReference>
<dbReference type="Proteomes" id="UP000282977">
    <property type="component" value="Unassembled WGS sequence"/>
</dbReference>
<comment type="caution">
    <text evidence="9">The sequence shown here is derived from an EMBL/GenBank/DDBJ whole genome shotgun (WGS) entry which is preliminary data.</text>
</comment>
<dbReference type="InterPro" id="IPR002477">
    <property type="entry name" value="Peptidoglycan-bd-like"/>
</dbReference>
<protein>
    <submittedName>
        <fullName evidence="9">Murein L,D-transpeptidase</fullName>
    </submittedName>
</protein>
<name>A0A437J6X2_9SPHN</name>
<dbReference type="GO" id="GO:0071555">
    <property type="term" value="P:cell wall organization"/>
    <property type="evidence" value="ECO:0007669"/>
    <property type="project" value="UniProtKB-UniRule"/>
</dbReference>
<keyword evidence="5 7" id="KW-0573">Peptidoglycan synthesis</keyword>
<dbReference type="PROSITE" id="PS51257">
    <property type="entry name" value="PROKAR_LIPOPROTEIN"/>
    <property type="match status" value="1"/>
</dbReference>
<evidence type="ECO:0000256" key="7">
    <source>
        <dbReference type="PROSITE-ProRule" id="PRU01373"/>
    </source>
</evidence>
<dbReference type="GO" id="GO:0071972">
    <property type="term" value="F:peptidoglycan L,D-transpeptidase activity"/>
    <property type="evidence" value="ECO:0007669"/>
    <property type="project" value="TreeGrafter"/>
</dbReference>
<evidence type="ECO:0000313" key="10">
    <source>
        <dbReference type="Proteomes" id="UP000282977"/>
    </source>
</evidence>
<evidence type="ECO:0000256" key="5">
    <source>
        <dbReference type="ARBA" id="ARBA00022984"/>
    </source>
</evidence>
<accession>A0A437J6X2</accession>
<dbReference type="PROSITE" id="PS52029">
    <property type="entry name" value="LD_TPASE"/>
    <property type="match status" value="1"/>
</dbReference>
<dbReference type="Gene3D" id="1.10.101.10">
    <property type="entry name" value="PGBD-like superfamily/PGBD"/>
    <property type="match status" value="1"/>
</dbReference>
<dbReference type="UniPathway" id="UPA00219"/>
<dbReference type="Pfam" id="PF03734">
    <property type="entry name" value="YkuD"/>
    <property type="match status" value="1"/>
</dbReference>
<dbReference type="InterPro" id="IPR038063">
    <property type="entry name" value="Transpep_catalytic_dom"/>
</dbReference>
<dbReference type="GO" id="GO:0016740">
    <property type="term" value="F:transferase activity"/>
    <property type="evidence" value="ECO:0007669"/>
    <property type="project" value="UniProtKB-KW"/>
</dbReference>
<comment type="pathway">
    <text evidence="1 7">Cell wall biogenesis; peptidoglycan biosynthesis.</text>
</comment>
<evidence type="ECO:0000259" key="8">
    <source>
        <dbReference type="PROSITE" id="PS52029"/>
    </source>
</evidence>
<comment type="similarity">
    <text evidence="2">Belongs to the YkuD family.</text>
</comment>
<dbReference type="CDD" id="cd16913">
    <property type="entry name" value="YkuD_like"/>
    <property type="match status" value="1"/>
</dbReference>
<organism evidence="9 10">
    <name type="scientific">Sphingobium algorifonticola</name>
    <dbReference type="NCBI Taxonomy" id="2008318"/>
    <lineage>
        <taxon>Bacteria</taxon>
        <taxon>Pseudomonadati</taxon>
        <taxon>Pseudomonadota</taxon>
        <taxon>Alphaproteobacteria</taxon>
        <taxon>Sphingomonadales</taxon>
        <taxon>Sphingomonadaceae</taxon>
        <taxon>Sphingobium</taxon>
    </lineage>
</organism>
<dbReference type="AlphaFoldDB" id="A0A437J6X2"/>
<dbReference type="Pfam" id="PF01471">
    <property type="entry name" value="PG_binding_1"/>
    <property type="match status" value="1"/>
</dbReference>
<dbReference type="SUPFAM" id="SSF47090">
    <property type="entry name" value="PGBD-like"/>
    <property type="match status" value="1"/>
</dbReference>
<reference evidence="9 10" key="1">
    <citation type="submission" date="2019-01" db="EMBL/GenBank/DDBJ databases">
        <authorList>
            <person name="Chen W.-M."/>
        </authorList>
    </citation>
    <scope>NUCLEOTIDE SEQUENCE [LARGE SCALE GENOMIC DNA]</scope>
    <source>
        <strain evidence="9 10">TLA-22</strain>
    </source>
</reference>
<feature type="domain" description="L,D-TPase catalytic" evidence="8">
    <location>
        <begin position="225"/>
        <end position="358"/>
    </location>
</feature>
<dbReference type="SUPFAM" id="SSF141523">
    <property type="entry name" value="L,D-transpeptidase catalytic domain-like"/>
    <property type="match status" value="1"/>
</dbReference>
<dbReference type="PANTHER" id="PTHR30582:SF30">
    <property type="entry name" value="BLR4375 PROTEIN"/>
    <property type="match status" value="1"/>
</dbReference>
<dbReference type="InterPro" id="IPR036366">
    <property type="entry name" value="PGBDSf"/>
</dbReference>
<evidence type="ECO:0000256" key="1">
    <source>
        <dbReference type="ARBA" id="ARBA00004752"/>
    </source>
</evidence>
<feature type="active site" description="Nucleophile" evidence="7">
    <location>
        <position position="334"/>
    </location>
</feature>
<dbReference type="Gene3D" id="2.40.440.10">
    <property type="entry name" value="L,D-transpeptidase catalytic domain-like"/>
    <property type="match status" value="1"/>
</dbReference>
<keyword evidence="3" id="KW-0808">Transferase</keyword>
<proteinExistence type="inferred from homology"/>
<keyword evidence="6 7" id="KW-0961">Cell wall biogenesis/degradation</keyword>
<evidence type="ECO:0000256" key="2">
    <source>
        <dbReference type="ARBA" id="ARBA00005992"/>
    </source>
</evidence>
<gene>
    <name evidence="9" type="ORF">ENE74_10725</name>
</gene>
<feature type="active site" description="Proton donor/acceptor" evidence="7">
    <location>
        <position position="318"/>
    </location>
</feature>
<dbReference type="InterPro" id="IPR036365">
    <property type="entry name" value="PGBD-like_sf"/>
</dbReference>
<dbReference type="RefSeq" id="WP_127690928.1">
    <property type="nucleotide sequence ID" value="NZ_RZUL01000003.1"/>
</dbReference>